<feature type="region of interest" description="Disordered" evidence="9">
    <location>
        <begin position="110"/>
        <end position="133"/>
    </location>
</feature>
<evidence type="ECO:0000256" key="7">
    <source>
        <dbReference type="ARBA" id="ARBA00023242"/>
    </source>
</evidence>
<feature type="region of interest" description="Disordered" evidence="9">
    <location>
        <begin position="721"/>
        <end position="740"/>
    </location>
</feature>
<feature type="region of interest" description="Disordered" evidence="9">
    <location>
        <begin position="326"/>
        <end position="351"/>
    </location>
</feature>
<dbReference type="Gene3D" id="6.10.250.2990">
    <property type="match status" value="1"/>
</dbReference>
<feature type="region of interest" description="Disordered" evidence="9">
    <location>
        <begin position="764"/>
        <end position="826"/>
    </location>
</feature>
<keyword evidence="12" id="KW-1185">Reference proteome</keyword>
<keyword evidence="4" id="KW-0963">Cytoplasm</keyword>
<reference evidence="13" key="1">
    <citation type="submission" date="2017-02" db="UniProtKB">
        <authorList>
            <consortium name="WormBaseParasite"/>
        </authorList>
    </citation>
    <scope>IDENTIFICATION</scope>
</reference>
<evidence type="ECO:0000259" key="10">
    <source>
        <dbReference type="Pfam" id="PF03941"/>
    </source>
</evidence>
<sequence>MPPKRARKKVSTTKAETAVDDDEGVQGSLDYKVFSHPALQLQKIIDRGCAATVSDLQAEFLSASDWLYNQKEKLKAIIKLSSRNVPKTPRRGKTFSEFRENVENYSRSIAWSDDDDDDEDEIHDPQGAGDNQHVNDVCEDEVVENPCAAGDNFEAQNERRLLEEQVHVEDEAGQESSYEDAQCSMGTQRCASKNDDEPLLTPQNRPEQGSPQESEQYTSVQEISSNLLPRADVKMECSTPPMPNVEPVAPPTEKLDSTPKTSVSVKQEVITPMQSQPTRNTPYVTPAVATCDRVKNDFTLHRSGIPRITRSTTRARMNIVVASATQANTRAPTTPSRLRPDSQSRAAAGASNTRMPRIMHQHIVTTPCKLEYKSAVQRVMDDQAIARALSPKRAPPRTPGKVSKDAALAAAASADLAKNKAETLRREKEEMAKQLREEQCKERAERIRKEREEKAMRAQRRREQKEAEEKRKAELVRQREEKNERRREELRLQKSPARSKCPSRLASPARVQKQTTGDVRAAAKTLFPSTPGRLPTKMAKLTVDGETSKEPTMSTPSRDARRKPCMGKKERTASPDSMDDDFVPRQKIANHAGIVREERQRIMREERERQERLREEAEKRRLKLDEEERFRSEHPVGLSLKVELEEVVMVDDEDEEETRRFNEVQKKCERMRLEKKRQEEELQRLKEIEKARVEAQRREEELQRLRAEQEKRIEEEMRRLREAAEREEQERKRLEEEQQERIRAEEEEALKRLNISSSAELQNRHLHNVSVNTPAVKRSPSNSSYELTPDKVFKPASENNYNIEDLSSGDETDNEDAPRKKVPDWAEGNQLRHALQKQAEKVNTGKFDPEAFFGEIPVPNLDLIFGPSKKYPRRGSSGVWDSPLNKPRQGVGAYRQKFNRH</sequence>
<keyword evidence="7" id="KW-0539">Nucleus</keyword>
<feature type="coiled-coil region" evidence="8">
    <location>
        <begin position="595"/>
        <end position="627"/>
    </location>
</feature>
<dbReference type="EMBL" id="UYSL01020896">
    <property type="protein sequence ID" value="VDL76533.1"/>
    <property type="molecule type" value="Genomic_DNA"/>
</dbReference>
<evidence type="ECO:0000256" key="6">
    <source>
        <dbReference type="ARBA" id="ARBA00023212"/>
    </source>
</evidence>
<dbReference type="Pfam" id="PF03941">
    <property type="entry name" value="INCENP_ARK-bind"/>
    <property type="match status" value="1"/>
</dbReference>
<evidence type="ECO:0000256" key="8">
    <source>
        <dbReference type="SAM" id="Coils"/>
    </source>
</evidence>
<dbReference type="AlphaFoldDB" id="A0A0N4Y9G4"/>
<protein>
    <submittedName>
        <fullName evidence="13">Incenp-like protein ICP-1 (inferred by orthology to a C. elegans protein)</fullName>
    </submittedName>
</protein>
<feature type="compositionally biased region" description="Polar residues" evidence="9">
    <location>
        <begin position="769"/>
        <end position="786"/>
    </location>
</feature>
<dbReference type="PANTHER" id="PTHR13142:SF1">
    <property type="entry name" value="INNER CENTROMERE PROTEIN"/>
    <property type="match status" value="1"/>
</dbReference>
<evidence type="ECO:0000256" key="4">
    <source>
        <dbReference type="ARBA" id="ARBA00022490"/>
    </source>
</evidence>
<feature type="region of interest" description="Disordered" evidence="9">
    <location>
        <begin position="241"/>
        <end position="262"/>
    </location>
</feature>
<feature type="region of interest" description="Disordered" evidence="9">
    <location>
        <begin position="543"/>
        <end position="591"/>
    </location>
</feature>
<evidence type="ECO:0000256" key="9">
    <source>
        <dbReference type="SAM" id="MobiDB-lite"/>
    </source>
</evidence>
<feature type="compositionally biased region" description="Pro residues" evidence="9">
    <location>
        <begin position="241"/>
        <end position="250"/>
    </location>
</feature>
<feature type="compositionally biased region" description="Polar residues" evidence="9">
    <location>
        <begin position="201"/>
        <end position="220"/>
    </location>
</feature>
<evidence type="ECO:0000313" key="11">
    <source>
        <dbReference type="EMBL" id="VDL76533.1"/>
    </source>
</evidence>
<evidence type="ECO:0000256" key="1">
    <source>
        <dbReference type="ARBA" id="ARBA00004123"/>
    </source>
</evidence>
<dbReference type="GO" id="GO:0032133">
    <property type="term" value="C:chromosome passenger complex"/>
    <property type="evidence" value="ECO:0007669"/>
    <property type="project" value="TreeGrafter"/>
</dbReference>
<dbReference type="GO" id="GO:0051310">
    <property type="term" value="P:metaphase chromosome alignment"/>
    <property type="evidence" value="ECO:0007669"/>
    <property type="project" value="TreeGrafter"/>
</dbReference>
<feature type="region of interest" description="Disordered" evidence="9">
    <location>
        <begin position="167"/>
        <end position="220"/>
    </location>
</feature>
<feature type="region of interest" description="Disordered" evidence="9">
    <location>
        <begin position="871"/>
        <end position="901"/>
    </location>
</feature>
<comment type="similarity">
    <text evidence="3">Belongs to the INCENP family.</text>
</comment>
<dbReference type="InterPro" id="IPR005635">
    <property type="entry name" value="Inner_centromere_prot_ARK-bd"/>
</dbReference>
<reference evidence="11 12" key="2">
    <citation type="submission" date="2018-11" db="EMBL/GenBank/DDBJ databases">
        <authorList>
            <consortium name="Pathogen Informatics"/>
        </authorList>
    </citation>
    <scope>NUCLEOTIDE SEQUENCE [LARGE SCALE GENOMIC DNA]</scope>
</reference>
<dbReference type="GO" id="GO:0000281">
    <property type="term" value="P:mitotic cytokinesis"/>
    <property type="evidence" value="ECO:0007669"/>
    <property type="project" value="TreeGrafter"/>
</dbReference>
<evidence type="ECO:0000256" key="3">
    <source>
        <dbReference type="ARBA" id="ARBA00010042"/>
    </source>
</evidence>
<dbReference type="GO" id="GO:0005634">
    <property type="term" value="C:nucleus"/>
    <property type="evidence" value="ECO:0007669"/>
    <property type="project" value="UniProtKB-SubCell"/>
</dbReference>
<keyword evidence="8" id="KW-0175">Coiled coil</keyword>
<gene>
    <name evidence="11" type="ORF">NBR_LOCUS12944</name>
</gene>
<evidence type="ECO:0000256" key="2">
    <source>
        <dbReference type="ARBA" id="ARBA00004186"/>
    </source>
</evidence>
<proteinExistence type="inferred from homology"/>
<accession>A0A0N4Y9G4</accession>
<comment type="subcellular location">
    <subcellularLocation>
        <location evidence="2">Cytoplasm</location>
        <location evidence="2">Cytoskeleton</location>
        <location evidence="2">Spindle</location>
    </subcellularLocation>
    <subcellularLocation>
        <location evidence="1">Nucleus</location>
    </subcellularLocation>
</comment>
<dbReference type="GO" id="GO:0000776">
    <property type="term" value="C:kinetochore"/>
    <property type="evidence" value="ECO:0007669"/>
    <property type="project" value="TreeGrafter"/>
</dbReference>
<evidence type="ECO:0000256" key="5">
    <source>
        <dbReference type="ARBA" id="ARBA00022829"/>
    </source>
</evidence>
<dbReference type="GO" id="GO:0030496">
    <property type="term" value="C:midbody"/>
    <property type="evidence" value="ECO:0007669"/>
    <property type="project" value="TreeGrafter"/>
</dbReference>
<evidence type="ECO:0000313" key="12">
    <source>
        <dbReference type="Proteomes" id="UP000271162"/>
    </source>
</evidence>
<dbReference type="WBParaSite" id="NBR_0001294301-mRNA-1">
    <property type="protein sequence ID" value="NBR_0001294301-mRNA-1"/>
    <property type="gene ID" value="NBR_0001294301"/>
</dbReference>
<dbReference type="PANTHER" id="PTHR13142">
    <property type="entry name" value="INNER CENTROMERE PROTEIN"/>
    <property type="match status" value="1"/>
</dbReference>
<name>A0A0N4Y9G4_NIPBR</name>
<organism evidence="13">
    <name type="scientific">Nippostrongylus brasiliensis</name>
    <name type="common">Rat hookworm</name>
    <dbReference type="NCBI Taxonomy" id="27835"/>
    <lineage>
        <taxon>Eukaryota</taxon>
        <taxon>Metazoa</taxon>
        <taxon>Ecdysozoa</taxon>
        <taxon>Nematoda</taxon>
        <taxon>Chromadorea</taxon>
        <taxon>Rhabditida</taxon>
        <taxon>Rhabditina</taxon>
        <taxon>Rhabditomorpha</taxon>
        <taxon>Strongyloidea</taxon>
        <taxon>Heligmosomidae</taxon>
        <taxon>Nippostrongylus</taxon>
    </lineage>
</organism>
<evidence type="ECO:0000313" key="13">
    <source>
        <dbReference type="WBParaSite" id="NBR_0001294301-mRNA-1"/>
    </source>
</evidence>
<keyword evidence="6" id="KW-0206">Cytoskeleton</keyword>
<dbReference type="OMA" id="EQCKERA"/>
<feature type="region of interest" description="Disordered" evidence="9">
    <location>
        <begin position="423"/>
        <end position="519"/>
    </location>
</feature>
<feature type="compositionally biased region" description="Acidic residues" evidence="9">
    <location>
        <begin position="112"/>
        <end position="122"/>
    </location>
</feature>
<dbReference type="STRING" id="27835.A0A0N4Y9G4"/>
<feature type="domain" description="Inner centromere protein ARK-binding" evidence="10">
    <location>
        <begin position="805"/>
        <end position="865"/>
    </location>
</feature>
<dbReference type="GO" id="GO:1990385">
    <property type="term" value="C:meiotic spindle midzone"/>
    <property type="evidence" value="ECO:0007669"/>
    <property type="project" value="TreeGrafter"/>
</dbReference>
<dbReference type="GO" id="GO:0051257">
    <property type="term" value="P:meiotic spindle midzone assembly"/>
    <property type="evidence" value="ECO:0007669"/>
    <property type="project" value="TreeGrafter"/>
</dbReference>
<dbReference type="Proteomes" id="UP000271162">
    <property type="component" value="Unassembled WGS sequence"/>
</dbReference>
<feature type="region of interest" description="Disordered" evidence="9">
    <location>
        <begin position="387"/>
        <end position="407"/>
    </location>
</feature>
<feature type="compositionally biased region" description="Basic and acidic residues" evidence="9">
    <location>
        <begin position="423"/>
        <end position="492"/>
    </location>
</feature>
<keyword evidence="5" id="KW-0159">Chromosome partition</keyword>